<feature type="transmembrane region" description="Helical" evidence="6">
    <location>
        <begin position="49"/>
        <end position="68"/>
    </location>
</feature>
<dbReference type="SUPFAM" id="SSF56801">
    <property type="entry name" value="Acetyl-CoA synthetase-like"/>
    <property type="match status" value="1"/>
</dbReference>
<dbReference type="eggNOG" id="COG0204">
    <property type="taxonomic scope" value="Bacteria"/>
</dbReference>
<dbReference type="InterPro" id="IPR006162">
    <property type="entry name" value="Ppantetheine_attach_site"/>
</dbReference>
<dbReference type="GO" id="GO:0016746">
    <property type="term" value="F:acyltransferase activity"/>
    <property type="evidence" value="ECO:0007669"/>
    <property type="project" value="InterPro"/>
</dbReference>
<dbReference type="HOGENOM" id="CLU_008489_1_0_7"/>
<evidence type="ECO:0000313" key="8">
    <source>
        <dbReference type="EMBL" id="EFV45885.1"/>
    </source>
</evidence>
<evidence type="ECO:0000256" key="3">
    <source>
        <dbReference type="ARBA" id="ARBA00022692"/>
    </source>
</evidence>
<keyword evidence="4 6" id="KW-1133">Transmembrane helix</keyword>
<dbReference type="SUPFAM" id="SSF103473">
    <property type="entry name" value="MFS general substrate transporter"/>
    <property type="match status" value="1"/>
</dbReference>
<dbReference type="SUPFAM" id="SSF47336">
    <property type="entry name" value="ACP-like"/>
    <property type="match status" value="1"/>
</dbReference>
<comment type="caution">
    <text evidence="8">The sequence shown here is derived from an EMBL/GenBank/DDBJ whole genome shotgun (WGS) entry which is preliminary data.</text>
</comment>
<reference evidence="8 9" key="2">
    <citation type="submission" date="2013-04" db="EMBL/GenBank/DDBJ databases">
        <title>The Genome Sequence of Bilophila wadsworthia 3_1_6.</title>
        <authorList>
            <consortium name="The Broad Institute Genomics Platform"/>
            <person name="Earl A."/>
            <person name="Ward D."/>
            <person name="Feldgarden M."/>
            <person name="Gevers D."/>
            <person name="Sibley C."/>
            <person name="Strauss J."/>
            <person name="Allen-Vercoe E."/>
            <person name="Walker B."/>
            <person name="Young S."/>
            <person name="Zeng Q."/>
            <person name="Gargeya S."/>
            <person name="Fitzgerald M."/>
            <person name="Haas B."/>
            <person name="Abouelleil A."/>
            <person name="Allen A.W."/>
            <person name="Alvarado L."/>
            <person name="Arachchi H.M."/>
            <person name="Berlin A.M."/>
            <person name="Chapman S.B."/>
            <person name="Gainer-Dewar J."/>
            <person name="Goldberg J."/>
            <person name="Griggs A."/>
            <person name="Gujja S."/>
            <person name="Hansen M."/>
            <person name="Howarth C."/>
            <person name="Imamovic A."/>
            <person name="Ireland A."/>
            <person name="Larimer J."/>
            <person name="McCowan C."/>
            <person name="Murphy C."/>
            <person name="Pearson M."/>
            <person name="Poon T.W."/>
            <person name="Priest M."/>
            <person name="Roberts A."/>
            <person name="Saif S."/>
            <person name="Shea T."/>
            <person name="Sisk P."/>
            <person name="Sykes S."/>
            <person name="Wortman J."/>
            <person name="Nusbaum C."/>
            <person name="Birren B."/>
        </authorList>
    </citation>
    <scope>NUCLEOTIDE SEQUENCE [LARGE SCALE GENOMIC DNA]</scope>
    <source>
        <strain evidence="8 9">3_1_6</strain>
    </source>
</reference>
<dbReference type="SMART" id="SM00563">
    <property type="entry name" value="PlsC"/>
    <property type="match status" value="1"/>
</dbReference>
<dbReference type="InterPro" id="IPR000873">
    <property type="entry name" value="AMP-dep_synth/lig_dom"/>
</dbReference>
<dbReference type="Pfam" id="PF00550">
    <property type="entry name" value="PP-binding"/>
    <property type="match status" value="1"/>
</dbReference>
<dbReference type="InterPro" id="IPR036259">
    <property type="entry name" value="MFS_trans_sf"/>
</dbReference>
<dbReference type="Gene3D" id="1.10.1200.10">
    <property type="entry name" value="ACP-like"/>
    <property type="match status" value="1"/>
</dbReference>
<dbReference type="Pfam" id="PF00501">
    <property type="entry name" value="AMP-binding"/>
    <property type="match status" value="1"/>
</dbReference>
<proteinExistence type="predicted"/>
<keyword evidence="3 6" id="KW-0812">Transmembrane</keyword>
<reference evidence="8 9" key="1">
    <citation type="submission" date="2010-10" db="EMBL/GenBank/DDBJ databases">
        <authorList>
            <consortium name="The Broad Institute Genome Sequencing Platform"/>
            <person name="Ward D."/>
            <person name="Earl A."/>
            <person name="Feldgarden M."/>
            <person name="Young S.K."/>
            <person name="Gargeya S."/>
            <person name="Zeng Q."/>
            <person name="Alvarado L."/>
            <person name="Berlin A."/>
            <person name="Bochicchio J."/>
            <person name="Chapman S.B."/>
            <person name="Chen Z."/>
            <person name="Freedman E."/>
            <person name="Gellesch M."/>
            <person name="Goldberg J."/>
            <person name="Griggs A."/>
            <person name="Gujja S."/>
            <person name="Heilman E."/>
            <person name="Heiman D."/>
            <person name="Howarth C."/>
            <person name="Mehta T."/>
            <person name="Neiman D."/>
            <person name="Pearson M."/>
            <person name="Roberts A."/>
            <person name="Saif S."/>
            <person name="Shea T."/>
            <person name="Shenoy N."/>
            <person name="Sisk P."/>
            <person name="Stolte C."/>
            <person name="Sykes S."/>
            <person name="White J."/>
            <person name="Yandava C."/>
            <person name="Allen-Vercoe E."/>
            <person name="Sibley C."/>
            <person name="Ambrose C.E."/>
            <person name="Strauss J."/>
            <person name="Daigneault M."/>
            <person name="Haas B."/>
            <person name="Nusbaum C."/>
            <person name="Birren B."/>
        </authorList>
    </citation>
    <scope>NUCLEOTIDE SEQUENCE [LARGE SCALE GENOMIC DNA]</scope>
    <source>
        <strain evidence="8 9">3_1_6</strain>
    </source>
</reference>
<evidence type="ECO:0000256" key="5">
    <source>
        <dbReference type="ARBA" id="ARBA00023136"/>
    </source>
</evidence>
<feature type="transmembrane region" description="Helical" evidence="6">
    <location>
        <begin position="388"/>
        <end position="408"/>
    </location>
</feature>
<name>E5Y282_BILW3</name>
<keyword evidence="5 6" id="KW-0472">Membrane</keyword>
<dbReference type="EMBL" id="ADCP02000002">
    <property type="protein sequence ID" value="EFV45885.1"/>
    <property type="molecule type" value="Genomic_DNA"/>
</dbReference>
<dbReference type="PANTHER" id="PTHR43767">
    <property type="entry name" value="LONG-CHAIN-FATTY-ACID--COA LIGASE"/>
    <property type="match status" value="1"/>
</dbReference>
<keyword evidence="1" id="KW-0596">Phosphopantetheine</keyword>
<dbReference type="CDD" id="cd07989">
    <property type="entry name" value="LPLAT_AGPAT-like"/>
    <property type="match status" value="1"/>
</dbReference>
<dbReference type="GeneID" id="78086924"/>
<sequence>MSTDSGNRKYQALALGTSYALGTFNDNFFKQAGLLLAVTTGNAVFQSQVTFLFALPFVLFSAWSGWLADRFAKKSLVICAKTLELAAMLAGAWGMVTLDWNWMLAMTFCMGLSSTLFSPALNGSIPELFPVGQVPRINALFKLGTTASILFGVFLAGIALDQAWIETAYPFGRWLVAILAVTVAAGGLVSTAFIPAYPGAGSRNPFPWSAVIDSFRFLRTLRKDGPLHLVIWAEAFFYFLSTLLLLEINNLGGAELGLSYTATSFLPVALMVGICAGSLLAARGTPESWRTLLVPAIMGIGVLLCLVPVVAAADPALRLPLLFGLYALAGTCGGLYLIPITSFIQVRPAATDKGRILGLDNCLSFTGILLAGQLYLPLSLLRPSHGHVVLGILSLGVACMFLAVMRGFGRHQNPEEPFSEPVPATSSLPPVAHGPGFRALLAFVRGLLRLRYTIEVEGLEAVRARDDGRPILFLPNHPALIDPALVYTSLAGFAPRPLGDERQVEQPVIRTLTRLIGTISIPDLRREGRTAESGVHEALERVAGVLRSGGNVLLYPAGGLTRTGRERLGGNRGVYSLRGLVPDVRLVLVRTTGLWGSSFSWARGTAPDILKGLARGVFELLLNGIFFMPRRRVRISVSEPELPGQADGLRTLNEALETFYNADMAPALAVPYHFLLGSTPKELPAPAMQTPDGAALADVPKAIRERVLAILREESGVEVIEDTATLATDLGIDSLSLINVSVRLEEISGQPIEQLEALRTVGDCILAAAGLLGAAGEAAEPPAAWFPTGEARTLSVPDGRNLVETAFRQAMRSPSRLMLADGAAALSARDMIMRAFVLASFIKAKAGNGERVGIMLPASAAAVLAWLGALMAGKTPVMCNWTSGAANFSHGLEAAGVRRVFTSSRLLDRLSGQGFPVGEHADVWVALEDAKRLSLPAKLGAFLKSRLLGIPCLGEAVIPRRVPETAAILFTSGSEALPKAVPLTHMNILANCRDIAAVLKITSHDSMLSMLPPFHSLGLTGNIALPLAFGLPAVYYANPTEGARLAALTRRWKPTITVAPPTFLDGMLRKARPGDLASLRLGFVGAEKCPDSVYAAFAEAAPGGVLCEGYGVTECSPVISVNRPESVLPGTIGQPLPSVRVAVVSAEGEPRRVAPGETGMLLVSGPNVFGGYLGVDADKQPFVAFEGMEWYRTGDLVSEAADGCLTFRGRLKRFVKVGGEMISLPQIESVLAAAFGEGRSEESGEQGPALAVESGEDGAIVLFTTLDITREEANAALRAARLSGLSAVARVQKLASIPVLGTGKTDYKALKASCV</sequence>
<dbReference type="OrthoDB" id="9799237at2"/>
<feature type="transmembrane region" description="Helical" evidence="6">
    <location>
        <begin position="292"/>
        <end position="311"/>
    </location>
</feature>
<dbReference type="SUPFAM" id="SSF69593">
    <property type="entry name" value="Glycerol-3-phosphate (1)-acyltransferase"/>
    <property type="match status" value="1"/>
</dbReference>
<feature type="transmembrane region" description="Helical" evidence="6">
    <location>
        <begin position="171"/>
        <end position="194"/>
    </location>
</feature>
<feature type="transmembrane region" description="Helical" evidence="6">
    <location>
        <begin position="323"/>
        <end position="344"/>
    </location>
</feature>
<accession>E5Y282</accession>
<feature type="transmembrane region" description="Helical" evidence="6">
    <location>
        <begin position="258"/>
        <end position="280"/>
    </location>
</feature>
<dbReference type="eggNOG" id="COG0318">
    <property type="taxonomic scope" value="Bacteria"/>
</dbReference>
<gene>
    <name evidence="8" type="ORF">HMPREF0179_00292</name>
</gene>
<feature type="transmembrane region" description="Helical" evidence="6">
    <location>
        <begin position="102"/>
        <end position="122"/>
    </location>
</feature>
<dbReference type="Gene3D" id="3.40.50.12780">
    <property type="entry name" value="N-terminal domain of ligase-like"/>
    <property type="match status" value="1"/>
</dbReference>
<feature type="transmembrane region" description="Helical" evidence="6">
    <location>
        <begin position="226"/>
        <end position="246"/>
    </location>
</feature>
<dbReference type="RefSeq" id="WP_005024425.1">
    <property type="nucleotide sequence ID" value="NZ_KE150239.1"/>
</dbReference>
<dbReference type="Gene3D" id="1.20.1250.20">
    <property type="entry name" value="MFS general substrate transporter like domains"/>
    <property type="match status" value="1"/>
</dbReference>
<feature type="transmembrane region" description="Helical" evidence="6">
    <location>
        <begin position="356"/>
        <end position="376"/>
    </location>
</feature>
<dbReference type="InterPro" id="IPR002123">
    <property type="entry name" value="Plipid/glycerol_acylTrfase"/>
</dbReference>
<feature type="transmembrane region" description="Helical" evidence="6">
    <location>
        <begin position="75"/>
        <end position="96"/>
    </location>
</feature>
<dbReference type="InterPro" id="IPR045851">
    <property type="entry name" value="AMP-bd_C_sf"/>
</dbReference>
<evidence type="ECO:0000259" key="7">
    <source>
        <dbReference type="PROSITE" id="PS50075"/>
    </source>
</evidence>
<dbReference type="PROSITE" id="PS50075">
    <property type="entry name" value="CARRIER"/>
    <property type="match status" value="1"/>
</dbReference>
<evidence type="ECO:0000256" key="1">
    <source>
        <dbReference type="ARBA" id="ARBA00022450"/>
    </source>
</evidence>
<keyword evidence="9" id="KW-1185">Reference proteome</keyword>
<dbReference type="Gene3D" id="3.30.300.30">
    <property type="match status" value="1"/>
</dbReference>
<dbReference type="PANTHER" id="PTHR43767:SF10">
    <property type="entry name" value="SURFACTIN SYNTHASE SUBUNIT 1"/>
    <property type="match status" value="1"/>
</dbReference>
<dbReference type="InterPro" id="IPR042099">
    <property type="entry name" value="ANL_N_sf"/>
</dbReference>
<keyword evidence="2" id="KW-0597">Phosphoprotein</keyword>
<dbReference type="Proteomes" id="UP000006034">
    <property type="component" value="Unassembled WGS sequence"/>
</dbReference>
<evidence type="ECO:0000256" key="4">
    <source>
        <dbReference type="ARBA" id="ARBA00022989"/>
    </source>
</evidence>
<evidence type="ECO:0000256" key="2">
    <source>
        <dbReference type="ARBA" id="ARBA00022553"/>
    </source>
</evidence>
<dbReference type="Pfam" id="PF07690">
    <property type="entry name" value="MFS_1"/>
    <property type="match status" value="1"/>
</dbReference>
<dbReference type="CDD" id="cd06173">
    <property type="entry name" value="MFS_MefA_like"/>
    <property type="match status" value="1"/>
</dbReference>
<dbReference type="InterPro" id="IPR009081">
    <property type="entry name" value="PP-bd_ACP"/>
</dbReference>
<dbReference type="PROSITE" id="PS00012">
    <property type="entry name" value="PHOSPHOPANTETHEINE"/>
    <property type="match status" value="1"/>
</dbReference>
<evidence type="ECO:0000313" key="9">
    <source>
        <dbReference type="Proteomes" id="UP000006034"/>
    </source>
</evidence>
<feature type="transmembrane region" description="Helical" evidence="6">
    <location>
        <begin position="852"/>
        <end position="873"/>
    </location>
</feature>
<dbReference type="eggNOG" id="COG2814">
    <property type="taxonomic scope" value="Bacteria"/>
</dbReference>
<organism evidence="8 9">
    <name type="scientific">Bilophila wadsworthia (strain 3_1_6)</name>
    <dbReference type="NCBI Taxonomy" id="563192"/>
    <lineage>
        <taxon>Bacteria</taxon>
        <taxon>Pseudomonadati</taxon>
        <taxon>Thermodesulfobacteriota</taxon>
        <taxon>Desulfovibrionia</taxon>
        <taxon>Desulfovibrionales</taxon>
        <taxon>Desulfovibrionaceae</taxon>
        <taxon>Bilophila</taxon>
    </lineage>
</organism>
<dbReference type="InterPro" id="IPR011701">
    <property type="entry name" value="MFS"/>
</dbReference>
<dbReference type="InterPro" id="IPR050237">
    <property type="entry name" value="ATP-dep_AMP-bd_enzyme"/>
</dbReference>
<evidence type="ECO:0000256" key="6">
    <source>
        <dbReference type="SAM" id="Phobius"/>
    </source>
</evidence>
<protein>
    <recommendedName>
        <fullName evidence="7">Carrier domain-containing protein</fullName>
    </recommendedName>
</protein>
<dbReference type="Pfam" id="PF01553">
    <property type="entry name" value="Acyltransferase"/>
    <property type="match status" value="1"/>
</dbReference>
<dbReference type="InterPro" id="IPR036736">
    <property type="entry name" value="ACP-like_sf"/>
</dbReference>
<feature type="domain" description="Carrier" evidence="7">
    <location>
        <begin position="694"/>
        <end position="776"/>
    </location>
</feature>
<feature type="transmembrane region" description="Helical" evidence="6">
    <location>
        <begin position="143"/>
        <end position="165"/>
    </location>
</feature>
<dbReference type="GO" id="GO:0022857">
    <property type="term" value="F:transmembrane transporter activity"/>
    <property type="evidence" value="ECO:0007669"/>
    <property type="project" value="InterPro"/>
</dbReference>
<dbReference type="STRING" id="563192.HMPREF0179_00292"/>